<dbReference type="EC" id="2.1.1.297" evidence="4"/>
<evidence type="ECO:0000313" key="6">
    <source>
        <dbReference type="EMBL" id="MDS3860871.1"/>
    </source>
</evidence>
<dbReference type="Gene3D" id="3.40.50.150">
    <property type="entry name" value="Vaccinia Virus protein VP39"/>
    <property type="match status" value="1"/>
</dbReference>
<dbReference type="InterPro" id="IPR052663">
    <property type="entry name" value="RF_glutamine_MTase_cyano"/>
</dbReference>
<dbReference type="InterPro" id="IPR004556">
    <property type="entry name" value="HemK-like"/>
</dbReference>
<dbReference type="NCBIfam" id="TIGR03534">
    <property type="entry name" value="RF_mod_PrmC"/>
    <property type="match status" value="1"/>
</dbReference>
<feature type="binding site" evidence="4">
    <location>
        <position position="161"/>
    </location>
    <ligand>
        <name>S-adenosyl-L-methionine</name>
        <dbReference type="ChEBI" id="CHEBI:59789"/>
    </ligand>
</feature>
<gene>
    <name evidence="4 6" type="primary">prmC</name>
    <name evidence="6" type="ORF">RIF25_08590</name>
</gene>
<evidence type="ECO:0000256" key="2">
    <source>
        <dbReference type="ARBA" id="ARBA00022679"/>
    </source>
</evidence>
<evidence type="ECO:0000256" key="1">
    <source>
        <dbReference type="ARBA" id="ARBA00022603"/>
    </source>
</evidence>
<dbReference type="RefSeq" id="WP_322878131.1">
    <property type="nucleotide sequence ID" value="NZ_JAVMIP010000007.1"/>
</dbReference>
<accession>A0AAE4FTV0</accession>
<proteinExistence type="inferred from homology"/>
<organism evidence="6 7">
    <name type="scientific">Pseudocalidococcus azoricus BACA0444</name>
    <dbReference type="NCBI Taxonomy" id="2918990"/>
    <lineage>
        <taxon>Bacteria</taxon>
        <taxon>Bacillati</taxon>
        <taxon>Cyanobacteriota</taxon>
        <taxon>Cyanophyceae</taxon>
        <taxon>Acaryochloridales</taxon>
        <taxon>Thermosynechococcaceae</taxon>
        <taxon>Pseudocalidococcus</taxon>
        <taxon>Pseudocalidococcus azoricus</taxon>
    </lineage>
</organism>
<comment type="function">
    <text evidence="4">Methylates the class 1 translation termination release factors RF1/PrfA and RF2/PrfB on the glutamine residue of the universally conserved GGQ motif.</text>
</comment>
<feature type="binding site" evidence="4">
    <location>
        <begin position="138"/>
        <end position="142"/>
    </location>
    <ligand>
        <name>S-adenosyl-L-methionine</name>
        <dbReference type="ChEBI" id="CHEBI:59789"/>
    </ligand>
</feature>
<comment type="similarity">
    <text evidence="4">Belongs to the protein N5-glutamine methyltransferase family. PrmC subfamily.</text>
</comment>
<reference evidence="7" key="1">
    <citation type="submission" date="2023-07" db="EMBL/GenBank/DDBJ databases">
        <authorList>
            <person name="Luz R."/>
            <person name="Cordeiro R."/>
            <person name="Fonseca A."/>
            <person name="Goncalves V."/>
        </authorList>
    </citation>
    <scope>NUCLEOTIDE SEQUENCE [LARGE SCALE GENOMIC DNA]</scope>
    <source>
        <strain evidence="7">BACA0444</strain>
    </source>
</reference>
<dbReference type="PANTHER" id="PTHR47441:SF3">
    <property type="entry name" value="RELEASE FACTOR GLUTAMINE METHYLTRANSFERASE"/>
    <property type="match status" value="1"/>
</dbReference>
<dbReference type="GO" id="GO:0003676">
    <property type="term" value="F:nucleic acid binding"/>
    <property type="evidence" value="ECO:0007669"/>
    <property type="project" value="InterPro"/>
</dbReference>
<feature type="binding site" evidence="4">
    <location>
        <begin position="207"/>
        <end position="210"/>
    </location>
    <ligand>
        <name>substrate</name>
    </ligand>
</feature>
<evidence type="ECO:0000259" key="5">
    <source>
        <dbReference type="Pfam" id="PF05175"/>
    </source>
</evidence>
<dbReference type="NCBIfam" id="TIGR00536">
    <property type="entry name" value="hemK_fam"/>
    <property type="match status" value="1"/>
</dbReference>
<dbReference type="InterPro" id="IPR002052">
    <property type="entry name" value="DNA_methylase_N6_adenine_CS"/>
</dbReference>
<dbReference type="PROSITE" id="PS00092">
    <property type="entry name" value="N6_MTASE"/>
    <property type="match status" value="1"/>
</dbReference>
<dbReference type="Pfam" id="PF05175">
    <property type="entry name" value="MTS"/>
    <property type="match status" value="1"/>
</dbReference>
<keyword evidence="2 4" id="KW-0808">Transferase</keyword>
<dbReference type="InterPro" id="IPR029063">
    <property type="entry name" value="SAM-dependent_MTases_sf"/>
</dbReference>
<evidence type="ECO:0000256" key="4">
    <source>
        <dbReference type="HAMAP-Rule" id="MF_02126"/>
    </source>
</evidence>
<dbReference type="PANTHER" id="PTHR47441">
    <property type="match status" value="1"/>
</dbReference>
<dbReference type="GO" id="GO:0032259">
    <property type="term" value="P:methylation"/>
    <property type="evidence" value="ECO:0007669"/>
    <property type="project" value="UniProtKB-KW"/>
</dbReference>
<dbReference type="Proteomes" id="UP001268256">
    <property type="component" value="Unassembled WGS sequence"/>
</dbReference>
<dbReference type="EMBL" id="JAVMIP010000007">
    <property type="protein sequence ID" value="MDS3860871.1"/>
    <property type="molecule type" value="Genomic_DNA"/>
</dbReference>
<keyword evidence="1 4" id="KW-0489">Methyltransferase</keyword>
<dbReference type="CDD" id="cd02440">
    <property type="entry name" value="AdoMet_MTases"/>
    <property type="match status" value="1"/>
</dbReference>
<keyword evidence="3 4" id="KW-0949">S-adenosyl-L-methionine</keyword>
<name>A0AAE4FTV0_9CYAN</name>
<dbReference type="AlphaFoldDB" id="A0AAE4FTV0"/>
<dbReference type="InterPro" id="IPR019874">
    <property type="entry name" value="RF_methyltr_PrmC"/>
</dbReference>
<keyword evidence="7" id="KW-1185">Reference proteome</keyword>
<feature type="binding site" evidence="4">
    <location>
        <position position="207"/>
    </location>
    <ligand>
        <name>S-adenosyl-L-methionine</name>
        <dbReference type="ChEBI" id="CHEBI:59789"/>
    </ligand>
</feature>
<evidence type="ECO:0000256" key="3">
    <source>
        <dbReference type="ARBA" id="ARBA00022691"/>
    </source>
</evidence>
<dbReference type="HAMAP" id="MF_02126">
    <property type="entry name" value="RF_methyltr_PrmC"/>
    <property type="match status" value="1"/>
</dbReference>
<comment type="caution">
    <text evidence="6">The sequence shown here is derived from an EMBL/GenBank/DDBJ whole genome shotgun (WGS) entry which is preliminary data.</text>
</comment>
<evidence type="ECO:0000313" key="7">
    <source>
        <dbReference type="Proteomes" id="UP001268256"/>
    </source>
</evidence>
<dbReference type="InterPro" id="IPR007848">
    <property type="entry name" value="Small_mtfrase_dom"/>
</dbReference>
<feature type="domain" description="Methyltransferase small" evidence="5">
    <location>
        <begin position="130"/>
        <end position="215"/>
    </location>
</feature>
<protein>
    <recommendedName>
        <fullName evidence="4">Release factor glutamine methyltransferase</fullName>
        <shortName evidence="4">RF MTase</shortName>
        <ecNumber evidence="4">2.1.1.297</ecNumber>
    </recommendedName>
    <alternativeName>
        <fullName evidence="4">N5-glutamine methyltransferase PrmC</fullName>
    </alternativeName>
    <alternativeName>
        <fullName evidence="4">Protein-(glutamine-N5) MTase PrmC</fullName>
    </alternativeName>
    <alternativeName>
        <fullName evidence="4">Protein-glutamine N-methyltransferase PrmC</fullName>
    </alternativeName>
</protein>
<comment type="catalytic activity">
    <reaction evidence="4">
        <text>L-glutaminyl-[peptide chain release factor] + S-adenosyl-L-methionine = N(5)-methyl-L-glutaminyl-[peptide chain release factor] + S-adenosyl-L-homocysteine + H(+)</text>
        <dbReference type="Rhea" id="RHEA:42896"/>
        <dbReference type="Rhea" id="RHEA-COMP:10271"/>
        <dbReference type="Rhea" id="RHEA-COMP:10272"/>
        <dbReference type="ChEBI" id="CHEBI:15378"/>
        <dbReference type="ChEBI" id="CHEBI:30011"/>
        <dbReference type="ChEBI" id="CHEBI:57856"/>
        <dbReference type="ChEBI" id="CHEBI:59789"/>
        <dbReference type="ChEBI" id="CHEBI:61891"/>
        <dbReference type="EC" id="2.1.1.297"/>
    </reaction>
</comment>
<dbReference type="GO" id="GO:0102559">
    <property type="term" value="F:peptide chain release factor N(5)-glutamine methyltransferase activity"/>
    <property type="evidence" value="ECO:0007669"/>
    <property type="project" value="UniProtKB-EC"/>
</dbReference>
<dbReference type="SUPFAM" id="SSF53335">
    <property type="entry name" value="S-adenosyl-L-methionine-dependent methyltransferases"/>
    <property type="match status" value="1"/>
</dbReference>
<sequence length="303" mass="32918">MLSPADRHSLAGAELQAWVNWAKTIIPAAEMATGLGELRYLLREVTNLDGLSLALGAWDETNQMHSSHGLAELTTLWQQRWQNRVPLSYLLGWVYWREFKLTVTPDVLIPRPETEYLIDLAERFNPDPDQGGIWVDLGTGSGAIAIGLGAVFPKATVYGVDVSPAALRVAAANIEQNDTQAPLKLLQGSWWQPLVGLEGQITGVVSNPPYIPQAEIANLQAEVQNHEPHLALSGGADGLGAVREIVAGAKRFMRPGGILLLEIMAGQGAAVKQLLESSPAFSETQIFTDLAGHDRYAYGLRRE</sequence>
<feature type="binding site" evidence="4">
    <location>
        <position position="190"/>
    </location>
    <ligand>
        <name>S-adenosyl-L-methionine</name>
        <dbReference type="ChEBI" id="CHEBI:59789"/>
    </ligand>
</feature>